<comment type="catalytic activity">
    <reaction evidence="2 3">
        <text>L-methionyl-[protein] + [thioredoxin]-disulfide + H2O = L-methionyl-(R)-S-oxide-[protein] + [thioredoxin]-dithiol</text>
        <dbReference type="Rhea" id="RHEA:24164"/>
        <dbReference type="Rhea" id="RHEA-COMP:10698"/>
        <dbReference type="Rhea" id="RHEA-COMP:10700"/>
        <dbReference type="Rhea" id="RHEA-COMP:12313"/>
        <dbReference type="Rhea" id="RHEA-COMP:12314"/>
        <dbReference type="ChEBI" id="CHEBI:15377"/>
        <dbReference type="ChEBI" id="CHEBI:16044"/>
        <dbReference type="ChEBI" id="CHEBI:29950"/>
        <dbReference type="ChEBI" id="CHEBI:45764"/>
        <dbReference type="ChEBI" id="CHEBI:50058"/>
        <dbReference type="EC" id="1.8.4.12"/>
    </reaction>
</comment>
<accession>A0A1Y1S114</accession>
<feature type="domain" description="MsrB" evidence="5">
    <location>
        <begin position="57"/>
        <end position="179"/>
    </location>
</feature>
<evidence type="ECO:0000313" key="6">
    <source>
        <dbReference type="EMBL" id="ORC36980.1"/>
    </source>
</evidence>
<dbReference type="InterPro" id="IPR002579">
    <property type="entry name" value="Met_Sox_Rdtase_MsrB_dom"/>
</dbReference>
<evidence type="ECO:0000259" key="5">
    <source>
        <dbReference type="PROSITE" id="PS51790"/>
    </source>
</evidence>
<evidence type="ECO:0000313" key="7">
    <source>
        <dbReference type="Proteomes" id="UP000192343"/>
    </source>
</evidence>
<evidence type="ECO:0000256" key="4">
    <source>
        <dbReference type="SAM" id="SignalP"/>
    </source>
</evidence>
<dbReference type="AlphaFoldDB" id="A0A1Y1S114"/>
<dbReference type="PANTHER" id="PTHR10173:SF59">
    <property type="entry name" value="PEPTIDE METHIONINE SULFOXIDE REDUCTASE MSRA_MSRB"/>
    <property type="match status" value="1"/>
</dbReference>
<keyword evidence="4" id="KW-0732">Signal</keyword>
<dbReference type="STRING" id="1963862.B4O97_04975"/>
<dbReference type="Pfam" id="PF01641">
    <property type="entry name" value="SelR"/>
    <property type="match status" value="1"/>
</dbReference>
<feature type="chain" id="PRO_5010993218" description="Peptide methionine sulfoxide reductase MsrB" evidence="4">
    <location>
        <begin position="23"/>
        <end position="200"/>
    </location>
</feature>
<evidence type="ECO:0000256" key="3">
    <source>
        <dbReference type="HAMAP-Rule" id="MF_01400"/>
    </source>
</evidence>
<dbReference type="EMBL" id="MWQY01000004">
    <property type="protein sequence ID" value="ORC36980.1"/>
    <property type="molecule type" value="Genomic_DNA"/>
</dbReference>
<keyword evidence="1 3" id="KW-0560">Oxidoreductase</keyword>
<dbReference type="InterPro" id="IPR028427">
    <property type="entry name" value="Met_Sox_Rdtase_MsrB"/>
</dbReference>
<proteinExistence type="inferred from homology"/>
<gene>
    <name evidence="3" type="primary">msrB</name>
    <name evidence="6" type="ORF">B4O97_04975</name>
</gene>
<dbReference type="FunFam" id="2.170.150.20:FF:000003">
    <property type="entry name" value="Peptide methionine sulfoxide reductase MsrB"/>
    <property type="match status" value="1"/>
</dbReference>
<comment type="similarity">
    <text evidence="3">Belongs to the MsrB Met sulfoxide reductase family.</text>
</comment>
<dbReference type="PROSITE" id="PS51790">
    <property type="entry name" value="MSRB"/>
    <property type="match status" value="1"/>
</dbReference>
<reference evidence="6 7" key="1">
    <citation type="submission" date="2017-03" db="EMBL/GenBank/DDBJ databases">
        <title>Draft Genome sequence of Marispirochaeta sp. strain JC444.</title>
        <authorList>
            <person name="Shivani Y."/>
            <person name="Subhash Y."/>
            <person name="Sasikala C."/>
            <person name="Ramana C."/>
        </authorList>
    </citation>
    <scope>NUCLEOTIDE SEQUENCE [LARGE SCALE GENOMIC DNA]</scope>
    <source>
        <strain evidence="6 7">JC444</strain>
    </source>
</reference>
<evidence type="ECO:0000256" key="2">
    <source>
        <dbReference type="ARBA" id="ARBA00048488"/>
    </source>
</evidence>
<dbReference type="NCBIfam" id="TIGR00357">
    <property type="entry name" value="peptide-methionine (R)-S-oxide reductase MsrB"/>
    <property type="match status" value="1"/>
</dbReference>
<dbReference type="RefSeq" id="WP_083048869.1">
    <property type="nucleotide sequence ID" value="NZ_MWQY01000004.1"/>
</dbReference>
<dbReference type="GO" id="GO:0033743">
    <property type="term" value="F:peptide-methionine (R)-S-oxide reductase activity"/>
    <property type="evidence" value="ECO:0007669"/>
    <property type="project" value="UniProtKB-UniRule"/>
</dbReference>
<dbReference type="SUPFAM" id="SSF51316">
    <property type="entry name" value="Mss4-like"/>
    <property type="match status" value="1"/>
</dbReference>
<sequence length="200" mass="21811">MNMRIYILAGIIAAAAFFPALAAGKQETGEQPMMAPAAGDVLPPSGTAGDAYVRPGDEELMKELTGMQFDVARRNGTEPPYRNEYWDNHEEGIYVDVVSGEPLFSSTDKYDSGTGWPSFTKPIAGGNIVEHIDTSYGMRRVEVRSFYADSHLGHVFTDGPQPAGLRYCINSASLEFIPVNRLEQEGYGELLYLFSGDGNG</sequence>
<feature type="active site" description="Nucleophile" evidence="3">
    <location>
        <position position="168"/>
    </location>
</feature>
<keyword evidence="7" id="KW-1185">Reference proteome</keyword>
<dbReference type="GO" id="GO:0030091">
    <property type="term" value="P:protein repair"/>
    <property type="evidence" value="ECO:0007669"/>
    <property type="project" value="InterPro"/>
</dbReference>
<dbReference type="HAMAP" id="MF_01400">
    <property type="entry name" value="MsrB"/>
    <property type="match status" value="1"/>
</dbReference>
<name>A0A1Y1S114_9SPIO</name>
<comment type="caution">
    <text evidence="6">The sequence shown here is derived from an EMBL/GenBank/DDBJ whole genome shotgun (WGS) entry which is preliminary data.</text>
</comment>
<dbReference type="Proteomes" id="UP000192343">
    <property type="component" value="Unassembled WGS sequence"/>
</dbReference>
<dbReference type="Gene3D" id="2.170.150.20">
    <property type="entry name" value="Peptide methionine sulfoxide reductase"/>
    <property type="match status" value="1"/>
</dbReference>
<dbReference type="GO" id="GO:0005737">
    <property type="term" value="C:cytoplasm"/>
    <property type="evidence" value="ECO:0007669"/>
    <property type="project" value="TreeGrafter"/>
</dbReference>
<organism evidence="6 7">
    <name type="scientific">Marispirochaeta aestuarii</name>
    <dbReference type="NCBI Taxonomy" id="1963862"/>
    <lineage>
        <taxon>Bacteria</taxon>
        <taxon>Pseudomonadati</taxon>
        <taxon>Spirochaetota</taxon>
        <taxon>Spirochaetia</taxon>
        <taxon>Spirochaetales</taxon>
        <taxon>Spirochaetaceae</taxon>
        <taxon>Marispirochaeta</taxon>
    </lineage>
</organism>
<dbReference type="GO" id="GO:0006979">
    <property type="term" value="P:response to oxidative stress"/>
    <property type="evidence" value="ECO:0007669"/>
    <property type="project" value="InterPro"/>
</dbReference>
<protein>
    <recommendedName>
        <fullName evidence="3">Peptide methionine sulfoxide reductase MsrB</fullName>
        <ecNumber evidence="3">1.8.4.12</ecNumber>
    </recommendedName>
    <alternativeName>
        <fullName evidence="3">Peptide-methionine (R)-S-oxide reductase</fullName>
    </alternativeName>
</protein>
<feature type="signal peptide" evidence="4">
    <location>
        <begin position="1"/>
        <end position="22"/>
    </location>
</feature>
<dbReference type="InterPro" id="IPR011057">
    <property type="entry name" value="Mss4-like_sf"/>
</dbReference>
<dbReference type="PANTHER" id="PTHR10173">
    <property type="entry name" value="METHIONINE SULFOXIDE REDUCTASE"/>
    <property type="match status" value="1"/>
</dbReference>
<evidence type="ECO:0000256" key="1">
    <source>
        <dbReference type="ARBA" id="ARBA00023002"/>
    </source>
</evidence>
<dbReference type="EC" id="1.8.4.12" evidence="3"/>
<comment type="caution">
    <text evidence="3">Lacks conserved residue(s) required for the propagation of feature annotation.</text>
</comment>